<protein>
    <submittedName>
        <fullName evidence="3">Alpha/beta hydrolase</fullName>
    </submittedName>
</protein>
<reference evidence="4" key="1">
    <citation type="journal article" date="2019" name="Int. J. Syst. Evol. Microbiol.">
        <title>The Global Catalogue of Microorganisms (GCM) 10K type strain sequencing project: providing services to taxonomists for standard genome sequencing and annotation.</title>
        <authorList>
            <consortium name="The Broad Institute Genomics Platform"/>
            <consortium name="The Broad Institute Genome Sequencing Center for Infectious Disease"/>
            <person name="Wu L."/>
            <person name="Ma J."/>
        </authorList>
    </citation>
    <scope>NUCLEOTIDE SEQUENCE [LARGE SCALE GENOMIC DNA]</scope>
    <source>
        <strain evidence="4">CGMCC 1.12295</strain>
    </source>
</reference>
<organism evidence="3 4">
    <name type="scientific">Siminovitchia sediminis</name>
    <dbReference type="NCBI Taxonomy" id="1274353"/>
    <lineage>
        <taxon>Bacteria</taxon>
        <taxon>Bacillati</taxon>
        <taxon>Bacillota</taxon>
        <taxon>Bacilli</taxon>
        <taxon>Bacillales</taxon>
        <taxon>Bacillaceae</taxon>
        <taxon>Siminovitchia</taxon>
    </lineage>
</organism>
<dbReference type="SUPFAM" id="SSF53474">
    <property type="entry name" value="alpha/beta-Hydrolases"/>
    <property type="match status" value="1"/>
</dbReference>
<sequence>MLEPMNRSHVAGKRPGTWNKKKITLISGIILMLLTIAACIGISIYVGTSLIKPEKQAVELLPSDYEMDYRDIEFVSRDQTTKLSGWVLEPLVPVKMNVIFAHGYKGNRYQENIPFLPLANNLLADGYRVIMFDFRNAGESGGDMTTVGAMEKLDLLGAIDWTTANYKEPVGLLGISMGASTSILAAAESEEVVAVVADSPFSDLDDYLEENMPAWTNLPNFPFTPLILTIIPLMADIDLEEASPVSVLDKVSPRPILFIHNKGDGSIPYTESEIMAKKDPEHFSIWLTDGEGHVKSFEQNTEEYVDRVKTFFEAALEKNS</sequence>
<dbReference type="InterPro" id="IPR029058">
    <property type="entry name" value="AB_hydrolase_fold"/>
</dbReference>
<proteinExistence type="predicted"/>
<keyword evidence="3" id="KW-0378">Hydrolase</keyword>
<dbReference type="PANTHER" id="PTHR43358">
    <property type="entry name" value="ALPHA/BETA-HYDROLASE"/>
    <property type="match status" value="1"/>
</dbReference>
<dbReference type="Pfam" id="PF02129">
    <property type="entry name" value="Peptidase_S15"/>
    <property type="match status" value="1"/>
</dbReference>
<dbReference type="InterPro" id="IPR052920">
    <property type="entry name" value="DNA-binding_regulatory"/>
</dbReference>
<dbReference type="PANTHER" id="PTHR43358:SF4">
    <property type="entry name" value="ALPHA_BETA HYDROLASE FOLD-1 DOMAIN-CONTAINING PROTEIN"/>
    <property type="match status" value="1"/>
</dbReference>
<evidence type="ECO:0000313" key="4">
    <source>
        <dbReference type="Proteomes" id="UP001597301"/>
    </source>
</evidence>
<dbReference type="EMBL" id="JBHUEO010000044">
    <property type="protein sequence ID" value="MFD1707756.1"/>
    <property type="molecule type" value="Genomic_DNA"/>
</dbReference>
<feature type="domain" description="Xaa-Pro dipeptidyl-peptidase-like" evidence="2">
    <location>
        <begin position="114"/>
        <end position="211"/>
    </location>
</feature>
<comment type="caution">
    <text evidence="3">The sequence shown here is derived from an EMBL/GenBank/DDBJ whole genome shotgun (WGS) entry which is preliminary data.</text>
</comment>
<dbReference type="RefSeq" id="WP_380774556.1">
    <property type="nucleotide sequence ID" value="NZ_JBHUEO010000044.1"/>
</dbReference>
<dbReference type="Gene3D" id="3.40.50.1820">
    <property type="entry name" value="alpha/beta hydrolase"/>
    <property type="match status" value="1"/>
</dbReference>
<keyword evidence="1" id="KW-0812">Transmembrane</keyword>
<keyword evidence="1" id="KW-1133">Transmembrane helix</keyword>
<dbReference type="InterPro" id="IPR000383">
    <property type="entry name" value="Xaa-Pro-like_dom"/>
</dbReference>
<dbReference type="GO" id="GO:0016787">
    <property type="term" value="F:hydrolase activity"/>
    <property type="evidence" value="ECO:0007669"/>
    <property type="project" value="UniProtKB-KW"/>
</dbReference>
<evidence type="ECO:0000259" key="2">
    <source>
        <dbReference type="Pfam" id="PF02129"/>
    </source>
</evidence>
<accession>A0ABW4KLW8</accession>
<gene>
    <name evidence="3" type="ORF">ACFSCZ_13605</name>
</gene>
<keyword evidence="1" id="KW-0472">Membrane</keyword>
<dbReference type="Proteomes" id="UP001597301">
    <property type="component" value="Unassembled WGS sequence"/>
</dbReference>
<name>A0ABW4KLW8_9BACI</name>
<keyword evidence="4" id="KW-1185">Reference proteome</keyword>
<evidence type="ECO:0000256" key="1">
    <source>
        <dbReference type="SAM" id="Phobius"/>
    </source>
</evidence>
<evidence type="ECO:0000313" key="3">
    <source>
        <dbReference type="EMBL" id="MFD1707756.1"/>
    </source>
</evidence>
<feature type="transmembrane region" description="Helical" evidence="1">
    <location>
        <begin position="23"/>
        <end position="46"/>
    </location>
</feature>